<name>A0ABS1Z9C3_9GAMM</name>
<accession>A0ABS1Z9C3</accession>
<organism evidence="2 3">
    <name type="scientific">Pantoea eucrina</name>
    <dbReference type="NCBI Taxonomy" id="472693"/>
    <lineage>
        <taxon>Bacteria</taxon>
        <taxon>Pseudomonadati</taxon>
        <taxon>Pseudomonadota</taxon>
        <taxon>Gammaproteobacteria</taxon>
        <taxon>Enterobacterales</taxon>
        <taxon>Erwiniaceae</taxon>
        <taxon>Pantoea</taxon>
    </lineage>
</organism>
<reference evidence="2 3" key="1">
    <citation type="submission" date="2021-01" db="EMBL/GenBank/DDBJ databases">
        <title>Complete genome sequence of Pantoea eucrina OB49, a heavy metal tolerant bacterium with PGPR potential isolated from wheat in Algeria.</title>
        <authorList>
            <person name="Lekired A."/>
            <person name="Ouzari I.H."/>
        </authorList>
    </citation>
    <scope>NUCLEOTIDE SEQUENCE [LARGE SCALE GENOMIC DNA]</scope>
    <source>
        <strain evidence="2 3">OB49</strain>
    </source>
</reference>
<dbReference type="EMBL" id="JAFCXS010000016">
    <property type="protein sequence ID" value="MBM0749039.1"/>
    <property type="molecule type" value="Genomic_DNA"/>
</dbReference>
<dbReference type="Proteomes" id="UP000809137">
    <property type="component" value="Unassembled WGS sequence"/>
</dbReference>
<keyword evidence="2" id="KW-0808">Transferase</keyword>
<comment type="similarity">
    <text evidence="1">Belongs to the DsrF/TusC family.</text>
</comment>
<dbReference type="RefSeq" id="WP_039380838.1">
    <property type="nucleotide sequence ID" value="NZ_CP083448.1"/>
</dbReference>
<sequence length="119" mass="12966">MNRVAFLFTRAPHGSSAGREGLDAVLATGALSEDVGLFFIGDGVLQLTEQQQPKTILARDYIATFGVLALYDIEQCYICQHSLLARGVSLSAERVLTAQVLESDALRQTLASFDRIICF</sequence>
<dbReference type="NCBIfam" id="TIGR03010">
    <property type="entry name" value="sulf_tusC_dsrF"/>
    <property type="match status" value="1"/>
</dbReference>
<evidence type="ECO:0000313" key="2">
    <source>
        <dbReference type="EMBL" id="MBM0749039.1"/>
    </source>
</evidence>
<dbReference type="InterPro" id="IPR027396">
    <property type="entry name" value="DsrEFH-like"/>
</dbReference>
<proteinExistence type="inferred from homology"/>
<dbReference type="InterPro" id="IPR017462">
    <property type="entry name" value="Sulphur_relay_TusC/DsrF"/>
</dbReference>
<dbReference type="Gene3D" id="3.40.1260.10">
    <property type="entry name" value="DsrEFH-like"/>
    <property type="match status" value="1"/>
</dbReference>
<dbReference type="PANTHER" id="PTHR38780">
    <property type="entry name" value="PROTEIN TUSC"/>
    <property type="match status" value="1"/>
</dbReference>
<dbReference type="Pfam" id="PF02635">
    <property type="entry name" value="DsrE"/>
    <property type="match status" value="1"/>
</dbReference>
<dbReference type="GeneID" id="84692677"/>
<dbReference type="InterPro" id="IPR003787">
    <property type="entry name" value="Sulphur_relay_DsrE/F-like"/>
</dbReference>
<protein>
    <submittedName>
        <fullName evidence="2">Sulfurtransferase complex subunit TusC</fullName>
        <ecNumber evidence="2">2.8.1.-</ecNumber>
    </submittedName>
</protein>
<dbReference type="GO" id="GO:0016740">
    <property type="term" value="F:transferase activity"/>
    <property type="evidence" value="ECO:0007669"/>
    <property type="project" value="UniProtKB-KW"/>
</dbReference>
<dbReference type="NCBIfam" id="NF001238">
    <property type="entry name" value="PRK00211.1"/>
    <property type="match status" value="1"/>
</dbReference>
<gene>
    <name evidence="2" type="primary">tusC</name>
    <name evidence="2" type="ORF">JJB79_16745</name>
</gene>
<keyword evidence="3" id="KW-1185">Reference proteome</keyword>
<comment type="caution">
    <text evidence="2">The sequence shown here is derived from an EMBL/GenBank/DDBJ whole genome shotgun (WGS) entry which is preliminary data.</text>
</comment>
<dbReference type="PANTHER" id="PTHR38780:SF1">
    <property type="entry name" value="PROTEIN TUSC"/>
    <property type="match status" value="1"/>
</dbReference>
<dbReference type="SUPFAM" id="SSF75169">
    <property type="entry name" value="DsrEFH-like"/>
    <property type="match status" value="1"/>
</dbReference>
<dbReference type="EC" id="2.8.1.-" evidence="2"/>
<evidence type="ECO:0000256" key="1">
    <source>
        <dbReference type="ARBA" id="ARBA00005996"/>
    </source>
</evidence>
<evidence type="ECO:0000313" key="3">
    <source>
        <dbReference type="Proteomes" id="UP000809137"/>
    </source>
</evidence>